<dbReference type="AlphaFoldDB" id="A0A9N9FP87"/>
<protein>
    <submittedName>
        <fullName evidence="1">5666_t:CDS:1</fullName>
    </submittedName>
</protein>
<sequence length="93" mass="11170">MTFDHEANNKSNKKERWYSLHYCFNSHISLYKNTYLKLVEIALTPYIKFLKPQSNLCAICEELHYKIAHINDPQKKENVIKEYNDHLQAVRLE</sequence>
<dbReference type="Proteomes" id="UP000789759">
    <property type="component" value="Unassembled WGS sequence"/>
</dbReference>
<name>A0A9N9FP87_9GLOM</name>
<accession>A0A9N9FP87</accession>
<comment type="caution">
    <text evidence="1">The sequence shown here is derived from an EMBL/GenBank/DDBJ whole genome shotgun (WGS) entry which is preliminary data.</text>
</comment>
<gene>
    <name evidence="1" type="ORF">CPELLU_LOCUS4566</name>
</gene>
<evidence type="ECO:0000313" key="2">
    <source>
        <dbReference type="Proteomes" id="UP000789759"/>
    </source>
</evidence>
<dbReference type="OrthoDB" id="2420595at2759"/>
<reference evidence="1" key="1">
    <citation type="submission" date="2021-06" db="EMBL/GenBank/DDBJ databases">
        <authorList>
            <person name="Kallberg Y."/>
            <person name="Tangrot J."/>
            <person name="Rosling A."/>
        </authorList>
    </citation>
    <scope>NUCLEOTIDE SEQUENCE</scope>
    <source>
        <strain evidence="1">FL966</strain>
    </source>
</reference>
<organism evidence="1 2">
    <name type="scientific">Cetraspora pellucida</name>
    <dbReference type="NCBI Taxonomy" id="1433469"/>
    <lineage>
        <taxon>Eukaryota</taxon>
        <taxon>Fungi</taxon>
        <taxon>Fungi incertae sedis</taxon>
        <taxon>Mucoromycota</taxon>
        <taxon>Glomeromycotina</taxon>
        <taxon>Glomeromycetes</taxon>
        <taxon>Diversisporales</taxon>
        <taxon>Gigasporaceae</taxon>
        <taxon>Cetraspora</taxon>
    </lineage>
</organism>
<dbReference type="EMBL" id="CAJVQA010002417">
    <property type="protein sequence ID" value="CAG8546923.1"/>
    <property type="molecule type" value="Genomic_DNA"/>
</dbReference>
<keyword evidence="2" id="KW-1185">Reference proteome</keyword>
<evidence type="ECO:0000313" key="1">
    <source>
        <dbReference type="EMBL" id="CAG8546923.1"/>
    </source>
</evidence>
<proteinExistence type="predicted"/>